<accession>A0A919ND49</accession>
<gene>
    <name evidence="1" type="ORF">Asi03nite_64740</name>
</gene>
<dbReference type="InterPro" id="IPR046190">
    <property type="entry name" value="DUF6218"/>
</dbReference>
<name>A0A919ND49_9ACTN</name>
<dbReference type="EMBL" id="BOMW01000070">
    <property type="protein sequence ID" value="GIF08936.1"/>
    <property type="molecule type" value="Genomic_DNA"/>
</dbReference>
<dbReference type="Pfam" id="PF19726">
    <property type="entry name" value="DUF6218"/>
    <property type="match status" value="1"/>
</dbReference>
<dbReference type="Proteomes" id="UP000629619">
    <property type="component" value="Unassembled WGS sequence"/>
</dbReference>
<dbReference type="AlphaFoldDB" id="A0A919ND49"/>
<comment type="caution">
    <text evidence="1">The sequence shown here is derived from an EMBL/GenBank/DDBJ whole genome shotgun (WGS) entry which is preliminary data.</text>
</comment>
<reference evidence="1" key="1">
    <citation type="submission" date="2021-01" db="EMBL/GenBank/DDBJ databases">
        <title>Whole genome shotgun sequence of Actinoplanes siamensis NBRC 109076.</title>
        <authorList>
            <person name="Komaki H."/>
            <person name="Tamura T."/>
        </authorList>
    </citation>
    <scope>NUCLEOTIDE SEQUENCE</scope>
    <source>
        <strain evidence="1">NBRC 109076</strain>
    </source>
</reference>
<organism evidence="1 2">
    <name type="scientific">Actinoplanes siamensis</name>
    <dbReference type="NCBI Taxonomy" id="1223317"/>
    <lineage>
        <taxon>Bacteria</taxon>
        <taxon>Bacillati</taxon>
        <taxon>Actinomycetota</taxon>
        <taxon>Actinomycetes</taxon>
        <taxon>Micromonosporales</taxon>
        <taxon>Micromonosporaceae</taxon>
        <taxon>Actinoplanes</taxon>
    </lineage>
</organism>
<dbReference type="RefSeq" id="WP_203684275.1">
    <property type="nucleotide sequence ID" value="NZ_BOMW01000070.1"/>
</dbReference>
<protein>
    <submittedName>
        <fullName evidence="1">Uncharacterized protein</fullName>
    </submittedName>
</protein>
<sequence length="226" mass="23862">MTIDSLPAVSGAALDYPPGVRGHAVIVTGANPDGAESLAVWILDPFGTPTGAWVLPLADLDGARLLEIMGMVRGRCPVGWTRESATEALGAVPGVLPAELVARLRAGSLAIPELVAETREHRARHVEALAAYRATATSKVAPLAWPRELPEAGAEAAALTPRPFHAASPAAAAALTLAKALGQAVELWQGTEETRYRRHYLRGTPQQHLPPRWLAHLRAAESGREG</sequence>
<proteinExistence type="predicted"/>
<evidence type="ECO:0000313" key="1">
    <source>
        <dbReference type="EMBL" id="GIF08936.1"/>
    </source>
</evidence>
<evidence type="ECO:0000313" key="2">
    <source>
        <dbReference type="Proteomes" id="UP000629619"/>
    </source>
</evidence>
<keyword evidence="2" id="KW-1185">Reference proteome</keyword>